<organism evidence="2 3">
    <name type="scientific">Tahibacter soli</name>
    <dbReference type="NCBI Taxonomy" id="2983605"/>
    <lineage>
        <taxon>Bacteria</taxon>
        <taxon>Pseudomonadati</taxon>
        <taxon>Pseudomonadota</taxon>
        <taxon>Gammaproteobacteria</taxon>
        <taxon>Lysobacterales</taxon>
        <taxon>Rhodanobacteraceae</taxon>
        <taxon>Tahibacter</taxon>
    </lineage>
</organism>
<dbReference type="Proteomes" id="UP001139971">
    <property type="component" value="Unassembled WGS sequence"/>
</dbReference>
<dbReference type="EMBL" id="JAOVZO020000019">
    <property type="protein sequence ID" value="MDC8015016.1"/>
    <property type="molecule type" value="Genomic_DNA"/>
</dbReference>
<protein>
    <submittedName>
        <fullName evidence="2">Uncharacterized protein</fullName>
    </submittedName>
</protein>
<dbReference type="RefSeq" id="WP_263540748.1">
    <property type="nucleotide sequence ID" value="NZ_JAOVZO020000019.1"/>
</dbReference>
<sequence>MDVCLPADFQIFDDAAAADYREPLRYVDEGPASYEDGYWLGAEALVTPLPLNDPARPGPRRKRGTAADDPSWCVV</sequence>
<gene>
    <name evidence="2" type="ORF">OD750_020930</name>
</gene>
<name>A0A9X3YRI7_9GAMM</name>
<accession>A0A9X3YRI7</accession>
<proteinExistence type="predicted"/>
<evidence type="ECO:0000256" key="1">
    <source>
        <dbReference type="SAM" id="MobiDB-lite"/>
    </source>
</evidence>
<feature type="region of interest" description="Disordered" evidence="1">
    <location>
        <begin position="50"/>
        <end position="75"/>
    </location>
</feature>
<comment type="caution">
    <text evidence="2">The sequence shown here is derived from an EMBL/GenBank/DDBJ whole genome shotgun (WGS) entry which is preliminary data.</text>
</comment>
<keyword evidence="3" id="KW-1185">Reference proteome</keyword>
<evidence type="ECO:0000313" key="3">
    <source>
        <dbReference type="Proteomes" id="UP001139971"/>
    </source>
</evidence>
<reference evidence="2" key="1">
    <citation type="submission" date="2023-02" db="EMBL/GenBank/DDBJ databases">
        <title>Tahibacter soli sp. nov. isolated from soil.</title>
        <authorList>
            <person name="Baek J.H."/>
            <person name="Lee J.K."/>
            <person name="Choi D.G."/>
            <person name="Jeon C.O."/>
        </authorList>
    </citation>
    <scope>NUCLEOTIDE SEQUENCE</scope>
    <source>
        <strain evidence="2">BL</strain>
    </source>
</reference>
<dbReference type="AlphaFoldDB" id="A0A9X3YRI7"/>
<evidence type="ECO:0000313" key="2">
    <source>
        <dbReference type="EMBL" id="MDC8015016.1"/>
    </source>
</evidence>